<feature type="compositionally biased region" description="Basic and acidic residues" evidence="1">
    <location>
        <begin position="76"/>
        <end position="106"/>
    </location>
</feature>
<protein>
    <submittedName>
        <fullName evidence="2">Uncharacterized protein</fullName>
    </submittedName>
</protein>
<feature type="region of interest" description="Disordered" evidence="1">
    <location>
        <begin position="75"/>
        <end position="112"/>
    </location>
</feature>
<proteinExistence type="predicted"/>
<comment type="caution">
    <text evidence="2">The sequence shown here is derived from an EMBL/GenBank/DDBJ whole genome shotgun (WGS) entry which is preliminary data.</text>
</comment>
<sequence length="112" mass="12140">MSSSISARRLSAEAIGKQSLKLVKTIGAPFPEGRIVGYASRTTSRSNRGNDMKGFAATLTAARLEKALAIYMTPEARQDGAADTVESAKQRDEYETRAGKRSRNTEDGVEAW</sequence>
<evidence type="ECO:0000256" key="1">
    <source>
        <dbReference type="SAM" id="MobiDB-lite"/>
    </source>
</evidence>
<organism evidence="2 3">
    <name type="scientific">Rhizobium fabae</name>
    <dbReference type="NCBI Taxonomy" id="573179"/>
    <lineage>
        <taxon>Bacteria</taxon>
        <taxon>Pseudomonadati</taxon>
        <taxon>Pseudomonadota</taxon>
        <taxon>Alphaproteobacteria</taxon>
        <taxon>Hyphomicrobiales</taxon>
        <taxon>Rhizobiaceae</taxon>
        <taxon>Rhizobium/Agrobacterium group</taxon>
        <taxon>Rhizobium</taxon>
    </lineage>
</organism>
<evidence type="ECO:0000313" key="2">
    <source>
        <dbReference type="EMBL" id="MBB3915589.1"/>
    </source>
</evidence>
<reference evidence="2 3" key="1">
    <citation type="submission" date="2020-08" db="EMBL/GenBank/DDBJ databases">
        <title>Genomic Encyclopedia of Type Strains, Phase IV (KMG-IV): sequencing the most valuable type-strain genomes for metagenomic binning, comparative biology and taxonomic classification.</title>
        <authorList>
            <person name="Goeker M."/>
        </authorList>
    </citation>
    <scope>NUCLEOTIDE SEQUENCE [LARGE SCALE GENOMIC DNA]</scope>
    <source>
        <strain evidence="2 3">DSM 19331</strain>
    </source>
</reference>
<evidence type="ECO:0000313" key="3">
    <source>
        <dbReference type="Proteomes" id="UP000545490"/>
    </source>
</evidence>
<dbReference type="Proteomes" id="UP000545490">
    <property type="component" value="Unassembled WGS sequence"/>
</dbReference>
<dbReference type="AlphaFoldDB" id="A0A7W6FJ75"/>
<gene>
    <name evidence="2" type="ORF">GGQ65_002879</name>
</gene>
<dbReference type="EMBL" id="JACIDG010000006">
    <property type="protein sequence ID" value="MBB3915589.1"/>
    <property type="molecule type" value="Genomic_DNA"/>
</dbReference>
<name>A0A7W6FJ75_9HYPH</name>
<accession>A0A7W6FJ75</accession>